<reference evidence="3" key="1">
    <citation type="journal article" date="2019" name="Int. J. Syst. Evol. Microbiol.">
        <title>The Global Catalogue of Microorganisms (GCM) 10K type strain sequencing project: providing services to taxonomists for standard genome sequencing and annotation.</title>
        <authorList>
            <consortium name="The Broad Institute Genomics Platform"/>
            <consortium name="The Broad Institute Genome Sequencing Center for Infectious Disease"/>
            <person name="Wu L."/>
            <person name="Ma J."/>
        </authorList>
    </citation>
    <scope>NUCLEOTIDE SEQUENCE [LARGE SCALE GENOMIC DNA]</scope>
    <source>
        <strain evidence="3">CGMCC 1.12931</strain>
    </source>
</reference>
<dbReference type="Pfam" id="PF23019">
    <property type="entry name" value="DUF7033"/>
    <property type="match status" value="1"/>
</dbReference>
<proteinExistence type="predicted"/>
<name>A0ABQ1SG78_9FLAO</name>
<dbReference type="EMBL" id="BMGM01000007">
    <property type="protein sequence ID" value="GGE37649.1"/>
    <property type="molecule type" value="Genomic_DNA"/>
</dbReference>
<evidence type="ECO:0000259" key="1">
    <source>
        <dbReference type="Pfam" id="PF23019"/>
    </source>
</evidence>
<dbReference type="Proteomes" id="UP000599179">
    <property type="component" value="Unassembled WGS sequence"/>
</dbReference>
<sequence>MEILVFTNQLSARKQFCFKQICNRILGLQVGFTTKIEEFIAYQGIKFSYAKKPLGQELFVEAYGLLDEEGFGDFDIKVDNWDETPCFFRVSKESSIPFDIFSASFYLLTRYEEYLPFVKDQAGGFPVEESTAFEENFLNRPVVDLWAFQFLEVLKEKYDTVRFPKRKYNLGIFIAVHEAFAFRYKGLLRQIIGFLNQLILGDFHKAWLRIKTQLRLIKDPFNVYDNLVEFAKQENIKMKMFFQLSDFSKVNRNINHHKSHYQRLIKSMGDYFVTGLLPGEQAIKETNTFKKEKNRWKEIAKQDLTSVLVKKFPLSFPESYINFEKAFIKEDFSMGYAQKLGFRAGTCTPFLFYNLNTEETTPLRITPYVLNSEIFSTTSENEIATQLQQIKKDVSSVNGSLNLIFENTDFVENRAEKIYKLITQINAKD</sequence>
<evidence type="ECO:0000313" key="3">
    <source>
        <dbReference type="Proteomes" id="UP000599179"/>
    </source>
</evidence>
<protein>
    <recommendedName>
        <fullName evidence="1">DUF7033 domain-containing protein</fullName>
    </recommendedName>
</protein>
<evidence type="ECO:0000313" key="2">
    <source>
        <dbReference type="EMBL" id="GGE37649.1"/>
    </source>
</evidence>
<dbReference type="InterPro" id="IPR054297">
    <property type="entry name" value="DUF7033"/>
</dbReference>
<dbReference type="RefSeq" id="WP_188458719.1">
    <property type="nucleotide sequence ID" value="NZ_BMGM01000007.1"/>
</dbReference>
<gene>
    <name evidence="2" type="ORF">GCM10010832_17370</name>
</gene>
<organism evidence="2 3">
    <name type="scientific">Psychroflexus planctonicus</name>
    <dbReference type="NCBI Taxonomy" id="1526575"/>
    <lineage>
        <taxon>Bacteria</taxon>
        <taxon>Pseudomonadati</taxon>
        <taxon>Bacteroidota</taxon>
        <taxon>Flavobacteriia</taxon>
        <taxon>Flavobacteriales</taxon>
        <taxon>Flavobacteriaceae</taxon>
        <taxon>Psychroflexus</taxon>
    </lineage>
</organism>
<comment type="caution">
    <text evidence="2">The sequence shown here is derived from an EMBL/GenBank/DDBJ whole genome shotgun (WGS) entry which is preliminary data.</text>
</comment>
<feature type="domain" description="DUF7033" evidence="1">
    <location>
        <begin position="96"/>
        <end position="184"/>
    </location>
</feature>
<keyword evidence="3" id="KW-1185">Reference proteome</keyword>
<accession>A0ABQ1SG78</accession>